<keyword evidence="2" id="KW-1133">Transmembrane helix</keyword>
<evidence type="ECO:0000313" key="3">
    <source>
        <dbReference type="EMBL" id="KAA6386913.1"/>
    </source>
</evidence>
<dbReference type="AlphaFoldDB" id="A0A5J4VX56"/>
<evidence type="ECO:0000256" key="2">
    <source>
        <dbReference type="SAM" id="Phobius"/>
    </source>
</evidence>
<dbReference type="EMBL" id="SNRW01004593">
    <property type="protein sequence ID" value="KAA6386913.1"/>
    <property type="molecule type" value="Genomic_DNA"/>
</dbReference>
<feature type="compositionally biased region" description="Polar residues" evidence="1">
    <location>
        <begin position="1"/>
        <end position="15"/>
    </location>
</feature>
<feature type="transmembrane region" description="Helical" evidence="2">
    <location>
        <begin position="69"/>
        <end position="91"/>
    </location>
</feature>
<accession>A0A5J4VX56</accession>
<evidence type="ECO:0000313" key="4">
    <source>
        <dbReference type="Proteomes" id="UP000324800"/>
    </source>
</evidence>
<organism evidence="3 4">
    <name type="scientific">Streblomastix strix</name>
    <dbReference type="NCBI Taxonomy" id="222440"/>
    <lineage>
        <taxon>Eukaryota</taxon>
        <taxon>Metamonada</taxon>
        <taxon>Preaxostyla</taxon>
        <taxon>Oxymonadida</taxon>
        <taxon>Streblomastigidae</taxon>
        <taxon>Streblomastix</taxon>
    </lineage>
</organism>
<keyword evidence="2" id="KW-0812">Transmembrane</keyword>
<comment type="caution">
    <text evidence="3">The sequence shown here is derived from an EMBL/GenBank/DDBJ whole genome shotgun (WGS) entry which is preliminary data.</text>
</comment>
<dbReference type="Proteomes" id="UP000324800">
    <property type="component" value="Unassembled WGS sequence"/>
</dbReference>
<proteinExistence type="predicted"/>
<name>A0A5J4VX56_9EUKA</name>
<gene>
    <name evidence="3" type="ORF">EZS28_017558</name>
</gene>
<evidence type="ECO:0000256" key="1">
    <source>
        <dbReference type="SAM" id="MobiDB-lite"/>
    </source>
</evidence>
<protein>
    <submittedName>
        <fullName evidence="3">Uncharacterized protein</fullName>
    </submittedName>
</protein>
<reference evidence="3 4" key="1">
    <citation type="submission" date="2019-03" db="EMBL/GenBank/DDBJ databases">
        <title>Single cell metagenomics reveals metabolic interactions within the superorganism composed of flagellate Streblomastix strix and complex community of Bacteroidetes bacteria on its surface.</title>
        <authorList>
            <person name="Treitli S.C."/>
            <person name="Kolisko M."/>
            <person name="Husnik F."/>
            <person name="Keeling P."/>
            <person name="Hampl V."/>
        </authorList>
    </citation>
    <scope>NUCLEOTIDE SEQUENCE [LARGE SCALE GENOMIC DNA]</scope>
    <source>
        <strain evidence="3">ST1C</strain>
    </source>
</reference>
<feature type="region of interest" description="Disordered" evidence="1">
    <location>
        <begin position="1"/>
        <end position="21"/>
    </location>
</feature>
<sequence>MQLPSQHTTAQQRSLHSSKKDFSFASAPRIAIPSLTSSNLRITRNLMGPNQGYMLNGLHGGQSNLLRNSWIFCNCVLDYCQYVILLLYLCLSIHHQWRRF</sequence>
<keyword evidence="2" id="KW-0472">Membrane</keyword>